<dbReference type="AlphaFoldDB" id="A0A0A9DTR3"/>
<accession>A0A0A9DTR3</accession>
<proteinExistence type="predicted"/>
<organism evidence="1">
    <name type="scientific">Arundo donax</name>
    <name type="common">Giant reed</name>
    <name type="synonym">Donax arundinaceus</name>
    <dbReference type="NCBI Taxonomy" id="35708"/>
    <lineage>
        <taxon>Eukaryota</taxon>
        <taxon>Viridiplantae</taxon>
        <taxon>Streptophyta</taxon>
        <taxon>Embryophyta</taxon>
        <taxon>Tracheophyta</taxon>
        <taxon>Spermatophyta</taxon>
        <taxon>Magnoliopsida</taxon>
        <taxon>Liliopsida</taxon>
        <taxon>Poales</taxon>
        <taxon>Poaceae</taxon>
        <taxon>PACMAD clade</taxon>
        <taxon>Arundinoideae</taxon>
        <taxon>Arundineae</taxon>
        <taxon>Arundo</taxon>
    </lineage>
</organism>
<protein>
    <submittedName>
        <fullName evidence="1">Uncharacterized protein</fullName>
    </submittedName>
</protein>
<reference evidence="1" key="1">
    <citation type="submission" date="2014-09" db="EMBL/GenBank/DDBJ databases">
        <authorList>
            <person name="Magalhaes I.L.F."/>
            <person name="Oliveira U."/>
            <person name="Santos F.R."/>
            <person name="Vidigal T.H.D.A."/>
            <person name="Brescovit A.D."/>
            <person name="Santos A.J."/>
        </authorList>
    </citation>
    <scope>NUCLEOTIDE SEQUENCE</scope>
    <source>
        <tissue evidence="1">Shoot tissue taken approximately 20 cm above the soil surface</tissue>
    </source>
</reference>
<dbReference type="EMBL" id="GBRH01210763">
    <property type="protein sequence ID" value="JAD87132.1"/>
    <property type="molecule type" value="Transcribed_RNA"/>
</dbReference>
<name>A0A0A9DTR3_ARUDO</name>
<evidence type="ECO:0000313" key="1">
    <source>
        <dbReference type="EMBL" id="JAD87132.1"/>
    </source>
</evidence>
<sequence length="58" mass="6638">MPTNQPVELPTDLLTPECLACYQYGEQINVHPSILCQKVMTFFLSAQACHIWIDVWIS</sequence>
<reference evidence="1" key="2">
    <citation type="journal article" date="2015" name="Data Brief">
        <title>Shoot transcriptome of the giant reed, Arundo donax.</title>
        <authorList>
            <person name="Barrero R.A."/>
            <person name="Guerrero F.D."/>
            <person name="Moolhuijzen P."/>
            <person name="Goolsby J.A."/>
            <person name="Tidwell J."/>
            <person name="Bellgard S.E."/>
            <person name="Bellgard M.I."/>
        </authorList>
    </citation>
    <scope>NUCLEOTIDE SEQUENCE</scope>
    <source>
        <tissue evidence="1">Shoot tissue taken approximately 20 cm above the soil surface</tissue>
    </source>
</reference>